<dbReference type="Proteomes" id="UP000025227">
    <property type="component" value="Unplaced"/>
</dbReference>
<sequence>MTTAHPSDLSAFLCTGTL</sequence>
<proteinExistence type="predicted"/>
<reference evidence="2" key="1">
    <citation type="submission" date="2022-10" db="UniProtKB">
        <authorList>
            <consortium name="WormBaseParasite"/>
        </authorList>
    </citation>
    <scope>IDENTIFICATION</scope>
    <source>
        <strain evidence="2">MHco3</strain>
    </source>
</reference>
<keyword evidence="1" id="KW-1185">Reference proteome</keyword>
<evidence type="ECO:0000313" key="2">
    <source>
        <dbReference type="WBParaSite" id="HCON_00156460-00001"/>
    </source>
</evidence>
<organism evidence="1 2">
    <name type="scientific">Haemonchus contortus</name>
    <name type="common">Barber pole worm</name>
    <dbReference type="NCBI Taxonomy" id="6289"/>
    <lineage>
        <taxon>Eukaryota</taxon>
        <taxon>Metazoa</taxon>
        <taxon>Ecdysozoa</taxon>
        <taxon>Nematoda</taxon>
        <taxon>Chromadorea</taxon>
        <taxon>Rhabditida</taxon>
        <taxon>Rhabditina</taxon>
        <taxon>Rhabditomorpha</taxon>
        <taxon>Strongyloidea</taxon>
        <taxon>Trichostrongylidae</taxon>
        <taxon>Haemonchus</taxon>
    </lineage>
</organism>
<accession>A0A912N326</accession>
<evidence type="ECO:0000313" key="1">
    <source>
        <dbReference type="Proteomes" id="UP000025227"/>
    </source>
</evidence>
<protein>
    <submittedName>
        <fullName evidence="2">Uncharacterized protein</fullName>
    </submittedName>
</protein>
<name>A0A912N326_HAECO</name>
<dbReference type="WBParaSite" id="HCON_00156460-00001">
    <property type="protein sequence ID" value="HCON_00156460-00001"/>
    <property type="gene ID" value="HCON_00156460"/>
</dbReference>
<dbReference type="AlphaFoldDB" id="A0A912N326"/>